<keyword evidence="3" id="KW-1185">Reference proteome</keyword>
<dbReference type="Pfam" id="PF23635">
    <property type="entry name" value="Beta-prop_AT5G49610-like"/>
    <property type="match status" value="1"/>
</dbReference>
<dbReference type="InterPro" id="IPR036047">
    <property type="entry name" value="F-box-like_dom_sf"/>
</dbReference>
<accession>A0A811N6Z9</accession>
<comment type="caution">
    <text evidence="2">The sequence shown here is derived from an EMBL/GenBank/DDBJ whole genome shotgun (WGS) entry which is preliminary data.</text>
</comment>
<evidence type="ECO:0000259" key="1">
    <source>
        <dbReference type="Pfam" id="PF23635"/>
    </source>
</evidence>
<dbReference type="Proteomes" id="UP000604825">
    <property type="component" value="Unassembled WGS sequence"/>
</dbReference>
<organism evidence="2 3">
    <name type="scientific">Miscanthus lutarioriparius</name>
    <dbReference type="NCBI Taxonomy" id="422564"/>
    <lineage>
        <taxon>Eukaryota</taxon>
        <taxon>Viridiplantae</taxon>
        <taxon>Streptophyta</taxon>
        <taxon>Embryophyta</taxon>
        <taxon>Tracheophyta</taxon>
        <taxon>Spermatophyta</taxon>
        <taxon>Magnoliopsida</taxon>
        <taxon>Liliopsida</taxon>
        <taxon>Poales</taxon>
        <taxon>Poaceae</taxon>
        <taxon>PACMAD clade</taxon>
        <taxon>Panicoideae</taxon>
        <taxon>Andropogonodae</taxon>
        <taxon>Andropogoneae</taxon>
        <taxon>Saccharinae</taxon>
        <taxon>Miscanthus</taxon>
    </lineage>
</organism>
<dbReference type="AlphaFoldDB" id="A0A811N6Z9"/>
<dbReference type="EMBL" id="CAJGYO010000003">
    <property type="protein sequence ID" value="CAD6217710.1"/>
    <property type="molecule type" value="Genomic_DNA"/>
</dbReference>
<dbReference type="SUPFAM" id="SSF81383">
    <property type="entry name" value="F-box domain"/>
    <property type="match status" value="1"/>
</dbReference>
<feature type="domain" description="F-box protein AT5G49610-like beta-propeller" evidence="1">
    <location>
        <begin position="117"/>
        <end position="319"/>
    </location>
</feature>
<dbReference type="OrthoDB" id="685304at2759"/>
<gene>
    <name evidence="2" type="ORF">NCGR_LOCUS11678</name>
</gene>
<name>A0A811N6Z9_9POAL</name>
<dbReference type="InterPro" id="IPR056594">
    <property type="entry name" value="AT5G49610-like_b-prop"/>
</dbReference>
<dbReference type="PANTHER" id="PTHR31264:SF3">
    <property type="entry name" value="OS07G0554100 PROTEIN"/>
    <property type="match status" value="1"/>
</dbReference>
<reference evidence="2" key="1">
    <citation type="submission" date="2020-10" db="EMBL/GenBank/DDBJ databases">
        <authorList>
            <person name="Han B."/>
            <person name="Lu T."/>
            <person name="Zhao Q."/>
            <person name="Huang X."/>
            <person name="Zhao Y."/>
        </authorList>
    </citation>
    <scope>NUCLEOTIDE SEQUENCE</scope>
</reference>
<dbReference type="PANTHER" id="PTHR31264">
    <property type="entry name" value="OS07G0554500 PROTEIN-RELATED"/>
    <property type="match status" value="1"/>
</dbReference>
<proteinExistence type="predicted"/>
<sequence>MASRVRLSLPYAEAAEPERPPPALTSDLLEEIFLRVASPADLARASAACVAFRLLIADHSFLRRYRSFHPPLLLGLVSSSGFQPVEAPHPSTVVARAVAFSFDFLPRTTKLDHWYLRDVRDGRVLVDCHRGRGPIRDLAVCDPLSRRYLLLPLITDDQLASVGLHKSLILSRASFIPSGGIEEDTSFSVINWIQSQSRLGVFIFSSGSGCWSVSTSVSWGDLGLDQLDMLDSGQCAYDCFHWKLYDMSTVIKLDMNSMLFCTIDLPPGHDEREIVVVESGGSKVAMFSLLIREGTSVDYYTFPQNGSEKSHEWHMKITIPLPDHYYTSECCICGPVEGYIFIELIPDEEDPTYSTFFSLDIKSFNVERLGRTSYNFRTYPYFGFPPSMSPRRIE</sequence>
<protein>
    <recommendedName>
        <fullName evidence="1">F-box protein AT5G49610-like beta-propeller domain-containing protein</fullName>
    </recommendedName>
</protein>
<evidence type="ECO:0000313" key="3">
    <source>
        <dbReference type="Proteomes" id="UP000604825"/>
    </source>
</evidence>
<evidence type="ECO:0000313" key="2">
    <source>
        <dbReference type="EMBL" id="CAD6217710.1"/>
    </source>
</evidence>